<dbReference type="Pfam" id="PF06925">
    <property type="entry name" value="MGDG_synth"/>
    <property type="match status" value="1"/>
</dbReference>
<dbReference type="InterPro" id="IPR009695">
    <property type="entry name" value="Diacylglyc_glucosyltr_N"/>
</dbReference>
<keyword evidence="5 18" id="KW-0808">Transferase</keyword>
<dbReference type="GO" id="GO:0016758">
    <property type="term" value="F:hexosyltransferase activity"/>
    <property type="evidence" value="ECO:0007669"/>
    <property type="project" value="InterPro"/>
</dbReference>
<evidence type="ECO:0000256" key="4">
    <source>
        <dbReference type="ARBA" id="ARBA00022676"/>
    </source>
</evidence>
<dbReference type="PANTHER" id="PTHR43025:SF3">
    <property type="entry name" value="MONOGALACTOSYLDIACYLGLYCEROL SYNTHASE 1, CHLOROPLASTIC"/>
    <property type="match status" value="1"/>
</dbReference>
<dbReference type="Pfam" id="PF18927">
    <property type="entry name" value="CrtO"/>
    <property type="match status" value="1"/>
</dbReference>
<feature type="transmembrane region" description="Helical" evidence="15">
    <location>
        <begin position="120"/>
        <end position="137"/>
    </location>
</feature>
<keyword evidence="7" id="KW-0732">Signal</keyword>
<evidence type="ECO:0000313" key="18">
    <source>
        <dbReference type="EMBL" id="SHH87732.1"/>
    </source>
</evidence>
<evidence type="ECO:0000256" key="5">
    <source>
        <dbReference type="ARBA" id="ARBA00022679"/>
    </source>
</evidence>
<keyword evidence="10" id="KW-0012">Acyltransferase</keyword>
<evidence type="ECO:0000256" key="3">
    <source>
        <dbReference type="ARBA" id="ARBA00022475"/>
    </source>
</evidence>
<dbReference type="UniPathway" id="UPA00029">
    <property type="reaction ID" value="UER00560"/>
</dbReference>
<dbReference type="OrthoDB" id="3783432at2"/>
<organism evidence="18 19">
    <name type="scientific">Sporobacter termitidis DSM 10068</name>
    <dbReference type="NCBI Taxonomy" id="1123282"/>
    <lineage>
        <taxon>Bacteria</taxon>
        <taxon>Bacillati</taxon>
        <taxon>Bacillota</taxon>
        <taxon>Clostridia</taxon>
        <taxon>Eubacteriales</taxon>
        <taxon>Oscillospiraceae</taxon>
        <taxon>Sporobacter</taxon>
    </lineage>
</organism>
<evidence type="ECO:0000256" key="11">
    <source>
        <dbReference type="ARBA" id="ARBA00023588"/>
    </source>
</evidence>
<comment type="pathway">
    <text evidence="11">Carotenoid biosynthesis; staphyloxanthin biosynthesis; staphyloxanthin from farnesyl diphosphate: step 5/5.</text>
</comment>
<feature type="transmembrane region" description="Helical" evidence="15">
    <location>
        <begin position="6"/>
        <end position="26"/>
    </location>
</feature>
<evidence type="ECO:0000256" key="7">
    <source>
        <dbReference type="ARBA" id="ARBA00022729"/>
    </source>
</evidence>
<dbReference type="Pfam" id="PF04101">
    <property type="entry name" value="Glyco_tran_28_C"/>
    <property type="match status" value="1"/>
</dbReference>
<gene>
    <name evidence="18" type="ORF">SAMN02745823_01317</name>
</gene>
<dbReference type="InterPro" id="IPR050519">
    <property type="entry name" value="Glycosyltransf_28_UgtP"/>
</dbReference>
<dbReference type="SUPFAM" id="SSF53756">
    <property type="entry name" value="UDP-Glycosyltransferase/glycogen phosphorylase"/>
    <property type="match status" value="1"/>
</dbReference>
<evidence type="ECO:0000313" key="19">
    <source>
        <dbReference type="Proteomes" id="UP000183995"/>
    </source>
</evidence>
<dbReference type="PANTHER" id="PTHR43025">
    <property type="entry name" value="MONOGALACTOSYLDIACYLGLYCEROL SYNTHASE"/>
    <property type="match status" value="1"/>
</dbReference>
<evidence type="ECO:0000256" key="9">
    <source>
        <dbReference type="ARBA" id="ARBA00023136"/>
    </source>
</evidence>
<evidence type="ECO:0000259" key="16">
    <source>
        <dbReference type="Pfam" id="PF04101"/>
    </source>
</evidence>
<dbReference type="Proteomes" id="UP000183995">
    <property type="component" value="Unassembled WGS sequence"/>
</dbReference>
<feature type="domain" description="Diacylglycerol glucosyltransferase N-terminal" evidence="17">
    <location>
        <begin position="187"/>
        <end position="350"/>
    </location>
</feature>
<keyword evidence="3" id="KW-1003">Cell membrane</keyword>
<evidence type="ECO:0000256" key="8">
    <source>
        <dbReference type="ARBA" id="ARBA00022989"/>
    </source>
</evidence>
<sequence>MEATFPNNVLVFILFSIVNTILSLKVPPKLLDYRRWLYKAKKWEANGTVYQRIFKVKRWKDALPELSDFIKTIFPRKRIAAFDKNHMQKYLLESCRAELTHWGIILSSFLFGIWNDFIKTALMVLLAIGLNLPYVIIQRYNRPRLIKFIAYSDEKKANENKIGGMSTKDGNMSSILFISADDTGHGHKSITQALRQQIVKLNPNIQVSIVDGFSLGKKIMRVISKLYNPLIVSVPALWGLIYRAGNHSVRLINAFVSKNIKSNLIRCLEEIRPDVIIPVHGVYVGSILNILEKEKINIPVIPFIADFDNVSSLWADKRAEYTLCPSAESKKTMLSLGIPEDKLQLVDFPVREAFCDPSPAAPREGRILAENGAAILLISGSQGSWRTFKMAKALLKGSNCHISVIAGNNVSLKKYLEKKLSLYIGSRIQVYGFTKDIKKRMLEADILIVRASPNVVMEAVTLCKPIIVVGALKGQEEKNPEYIVKYNLGTICENIKELPMVVSELLSQNGKKLKDIYDSQIRFRNLHAAQDIVEFVTRNGRKTAGGRARRSESGEDTFCVMEKSNAN</sequence>
<evidence type="ECO:0000256" key="15">
    <source>
        <dbReference type="SAM" id="Phobius"/>
    </source>
</evidence>
<proteinExistence type="inferred from homology"/>
<keyword evidence="9 15" id="KW-0472">Membrane</keyword>
<dbReference type="Gene3D" id="3.40.50.2000">
    <property type="entry name" value="Glycogen Phosphorylase B"/>
    <property type="match status" value="1"/>
</dbReference>
<feature type="transmembrane region" description="Helical" evidence="15">
    <location>
        <begin position="226"/>
        <end position="245"/>
    </location>
</feature>
<evidence type="ECO:0000256" key="6">
    <source>
        <dbReference type="ARBA" id="ARBA00022692"/>
    </source>
</evidence>
<dbReference type="GO" id="GO:0016746">
    <property type="term" value="F:acyltransferase activity"/>
    <property type="evidence" value="ECO:0007669"/>
    <property type="project" value="UniProtKB-KW"/>
</dbReference>
<evidence type="ECO:0000256" key="2">
    <source>
        <dbReference type="ARBA" id="ARBA00006962"/>
    </source>
</evidence>
<evidence type="ECO:0000256" key="10">
    <source>
        <dbReference type="ARBA" id="ARBA00023315"/>
    </source>
</evidence>
<comment type="similarity">
    <text evidence="2">Belongs to the glycosyltransferase 28 family.</text>
</comment>
<reference evidence="18 19" key="1">
    <citation type="submission" date="2016-11" db="EMBL/GenBank/DDBJ databases">
        <authorList>
            <person name="Jaros S."/>
            <person name="Januszkiewicz K."/>
            <person name="Wedrychowicz H."/>
        </authorList>
    </citation>
    <scope>NUCLEOTIDE SEQUENCE [LARGE SCALE GENOMIC DNA]</scope>
    <source>
        <strain evidence="18 19">DSM 10068</strain>
    </source>
</reference>
<dbReference type="InterPro" id="IPR007235">
    <property type="entry name" value="Glyco_trans_28_C"/>
</dbReference>
<comment type="similarity">
    <text evidence="12">Belongs to the acyltransferase CrtO family.</text>
</comment>
<keyword evidence="8 15" id="KW-1133">Transmembrane helix</keyword>
<protein>
    <recommendedName>
        <fullName evidence="13">Glycosyl-4,4'-diaponeurosporenoate acyltransferase</fullName>
    </recommendedName>
</protein>
<accession>A0A1M5WJX0</accession>
<dbReference type="AlphaFoldDB" id="A0A1M5WJX0"/>
<keyword evidence="4" id="KW-0328">Glycosyltransferase</keyword>
<dbReference type="EMBL" id="FQXV01000003">
    <property type="protein sequence ID" value="SHH87732.1"/>
    <property type="molecule type" value="Genomic_DNA"/>
</dbReference>
<evidence type="ECO:0000256" key="14">
    <source>
        <dbReference type="ARBA" id="ARBA00025324"/>
    </source>
</evidence>
<keyword evidence="19" id="KW-1185">Reference proteome</keyword>
<feature type="domain" description="Glycosyl transferase family 28 C-terminal" evidence="16">
    <location>
        <begin position="375"/>
        <end position="506"/>
    </location>
</feature>
<evidence type="ECO:0000256" key="12">
    <source>
        <dbReference type="ARBA" id="ARBA00023603"/>
    </source>
</evidence>
<evidence type="ECO:0000256" key="13">
    <source>
        <dbReference type="ARBA" id="ARBA00023667"/>
    </source>
</evidence>
<comment type="subcellular location">
    <subcellularLocation>
        <location evidence="1">Cell membrane</location>
        <topology evidence="1">Single-pass membrane protein</topology>
    </subcellularLocation>
</comment>
<name>A0A1M5WJX0_9FIRM</name>
<evidence type="ECO:0000259" key="17">
    <source>
        <dbReference type="Pfam" id="PF06925"/>
    </source>
</evidence>
<dbReference type="STRING" id="1123282.SAMN02745823_01317"/>
<comment type="function">
    <text evidence="14">Catalyzes the acylation of glycosyl-4,4'-diaponeurosporenoate, i.e. the esterification of glucose at the C6'' position with the carboxyl group of the C(15) fatty acid 12-methyltetradecanoic acid, to yield staphyloxanthin. This is the last step in the biosynthesis of this orange pigment, present in most staphylococci strains.</text>
</comment>
<dbReference type="InterPro" id="IPR044021">
    <property type="entry name" value="CrtO"/>
</dbReference>
<dbReference type="GO" id="GO:0009247">
    <property type="term" value="P:glycolipid biosynthetic process"/>
    <property type="evidence" value="ECO:0007669"/>
    <property type="project" value="InterPro"/>
</dbReference>
<dbReference type="GO" id="GO:0005886">
    <property type="term" value="C:plasma membrane"/>
    <property type="evidence" value="ECO:0007669"/>
    <property type="project" value="UniProtKB-SubCell"/>
</dbReference>
<keyword evidence="6 15" id="KW-0812">Transmembrane</keyword>
<evidence type="ECO:0000256" key="1">
    <source>
        <dbReference type="ARBA" id="ARBA00004162"/>
    </source>
</evidence>
<dbReference type="RefSeq" id="WP_073076918.1">
    <property type="nucleotide sequence ID" value="NZ_FQXV01000003.1"/>
</dbReference>